<name>A0AA97LV89_9ACTN</name>
<dbReference type="EMBL" id="CP063196">
    <property type="protein sequence ID" value="UOE18531.1"/>
    <property type="molecule type" value="Genomic_DNA"/>
</dbReference>
<dbReference type="Proteomes" id="UP000265719">
    <property type="component" value="Chromosome"/>
</dbReference>
<feature type="domain" description="AbiEi antitoxin N-terminal" evidence="1">
    <location>
        <begin position="12"/>
        <end position="50"/>
    </location>
</feature>
<dbReference type="AlphaFoldDB" id="A0AA97LV89"/>
<dbReference type="Pfam" id="PF13338">
    <property type="entry name" value="AbiEi_4"/>
    <property type="match status" value="1"/>
</dbReference>
<evidence type="ECO:0000313" key="2">
    <source>
        <dbReference type="EMBL" id="UOE18531.1"/>
    </source>
</evidence>
<sequence length="286" mass="30965">MNRPELVSSLRELSDVAARQHGMVTAAQARRVGVDGAELARLTEAGLLVEPGWSVHQIAGSGTAPEHVYRYAAWMALDEERFAWERPTARHEDAVVSHESACEVLGISGPPAPVVVFTVNDERTALPGTALRRGTLRPDEVVVREGVAVTTAHRTIIDLVRDWNDPDGISKAMANAVRKDLVDLRDLYRDLAPLAAEYGFPGAGPKFVDYFLSRLPVTSLPPRNLLGYAALKFPDRVEKVRTALAAALEDMAGPDRDPGVAGPLAHDEEFGVEIAARVVGRAVLDE</sequence>
<dbReference type="KEGG" id="thao:NI17_017125"/>
<evidence type="ECO:0000313" key="3">
    <source>
        <dbReference type="Proteomes" id="UP000265719"/>
    </source>
</evidence>
<protein>
    <submittedName>
        <fullName evidence="2">Type IV toxin-antitoxin system AbiEi family antitoxin domain-containing protein</fullName>
    </submittedName>
</protein>
<keyword evidence="3" id="KW-1185">Reference proteome</keyword>
<proteinExistence type="predicted"/>
<accession>A0AA97LV89</accession>
<organism evidence="2 3">
    <name type="scientific">Thermobifida halotolerans</name>
    <dbReference type="NCBI Taxonomy" id="483545"/>
    <lineage>
        <taxon>Bacteria</taxon>
        <taxon>Bacillati</taxon>
        <taxon>Actinomycetota</taxon>
        <taxon>Actinomycetes</taxon>
        <taxon>Streptosporangiales</taxon>
        <taxon>Nocardiopsidaceae</taxon>
        <taxon>Thermobifida</taxon>
    </lineage>
</organism>
<dbReference type="RefSeq" id="WP_147416957.1">
    <property type="nucleotide sequence ID" value="NZ_CP063196.1"/>
</dbReference>
<dbReference type="InterPro" id="IPR025159">
    <property type="entry name" value="AbiEi_N"/>
</dbReference>
<gene>
    <name evidence="2" type="ORF">NI17_017125</name>
</gene>
<reference evidence="2" key="1">
    <citation type="submission" date="2020-10" db="EMBL/GenBank/DDBJ databases">
        <title>De novo genome project of the cellulose decomposer Thermobifida halotolerans type strain.</title>
        <authorList>
            <person name="Nagy I."/>
            <person name="Horvath B."/>
            <person name="Kukolya J."/>
            <person name="Nagy I."/>
            <person name="Orsini M."/>
        </authorList>
    </citation>
    <scope>NUCLEOTIDE SEQUENCE</scope>
    <source>
        <strain evidence="2">DSM 44931</strain>
    </source>
</reference>
<evidence type="ECO:0000259" key="1">
    <source>
        <dbReference type="Pfam" id="PF13338"/>
    </source>
</evidence>